<dbReference type="AlphaFoldDB" id="A0A4U1CKV0"/>
<evidence type="ECO:0000259" key="1">
    <source>
        <dbReference type="Pfam" id="PF04773"/>
    </source>
</evidence>
<dbReference type="EMBL" id="SWBR01000004">
    <property type="protein sequence ID" value="TKC06829.1"/>
    <property type="molecule type" value="Genomic_DNA"/>
</dbReference>
<dbReference type="Gene3D" id="3.55.50.30">
    <property type="match status" value="1"/>
</dbReference>
<dbReference type="Pfam" id="PF16344">
    <property type="entry name" value="FecR_C"/>
    <property type="match status" value="1"/>
</dbReference>
<dbReference type="PANTHER" id="PTHR30273">
    <property type="entry name" value="PERIPLASMIC SIGNAL SENSOR AND SIGMA FACTOR ACTIVATOR FECR-RELATED"/>
    <property type="match status" value="1"/>
</dbReference>
<proteinExistence type="predicted"/>
<evidence type="ECO:0000259" key="2">
    <source>
        <dbReference type="Pfam" id="PF16344"/>
    </source>
</evidence>
<dbReference type="InterPro" id="IPR032508">
    <property type="entry name" value="FecR_C"/>
</dbReference>
<evidence type="ECO:0000313" key="4">
    <source>
        <dbReference type="Proteomes" id="UP000309488"/>
    </source>
</evidence>
<dbReference type="Pfam" id="PF04773">
    <property type="entry name" value="FecR"/>
    <property type="match status" value="1"/>
</dbReference>
<gene>
    <name evidence="3" type="ORF">FA048_15730</name>
</gene>
<feature type="domain" description="FecR protein" evidence="1">
    <location>
        <begin position="194"/>
        <end position="295"/>
    </location>
</feature>
<dbReference type="OrthoDB" id="1099963at2"/>
<sequence length="405" mass="44996">MDRPSENTLIRYFRGQCLPHEIELIELYLSMDIDHVHVADSIKTAWLNGQKNSHLHISDADVEDFSKRFYALQAKLNQLPPLKDQQPVSRSVLRFPVWMKVAAAVLILAGTTLLLYHYHYQTKGSELAQNVEDVLPGGNKAMLTLADGSVVSLSDEPNGKLALQDGLEVAKTKEGEITYSSAKKNSGSSYAINTIATPRGGQYRVILPDGTKAWLNAASTLSYPLRFQKEGRKVKMTGEVYFEVAKAINSGTGRRIPFLVETSKQRVQVLGTHFNVKAYPDEPDVRTTLLEGSVKIVSGNGQAALLHPGQLAVLTGHIEVASADIDRELAWKNGDFIFRGETLESALRQVARWYNVEVECPEKLGRLRFNGMISRKQPLSTIVDMIQLTKLAKVTIKGRRLIVTD</sequence>
<name>A0A4U1CKV0_9SPHI</name>
<accession>A0A4U1CKV0</accession>
<comment type="caution">
    <text evidence="3">The sequence shown here is derived from an EMBL/GenBank/DDBJ whole genome shotgun (WGS) entry which is preliminary data.</text>
</comment>
<dbReference type="PANTHER" id="PTHR30273:SF2">
    <property type="entry name" value="PROTEIN FECR"/>
    <property type="match status" value="1"/>
</dbReference>
<dbReference type="GO" id="GO:0016989">
    <property type="term" value="F:sigma factor antagonist activity"/>
    <property type="evidence" value="ECO:0007669"/>
    <property type="project" value="TreeGrafter"/>
</dbReference>
<keyword evidence="4" id="KW-1185">Reference proteome</keyword>
<evidence type="ECO:0000313" key="3">
    <source>
        <dbReference type="EMBL" id="TKC06829.1"/>
    </source>
</evidence>
<feature type="domain" description="Protein FecR C-terminal" evidence="2">
    <location>
        <begin position="335"/>
        <end position="403"/>
    </location>
</feature>
<protein>
    <submittedName>
        <fullName evidence="3">DUF4974 domain-containing protein</fullName>
    </submittedName>
</protein>
<dbReference type="InterPro" id="IPR012373">
    <property type="entry name" value="Ferrdict_sens_TM"/>
</dbReference>
<reference evidence="3 4" key="1">
    <citation type="submission" date="2019-04" db="EMBL/GenBank/DDBJ databases">
        <title>Pedobacter sp. RP-3-22 sp. nov., isolated from Arctic soil.</title>
        <authorList>
            <person name="Dahal R.H."/>
            <person name="Kim D.-U."/>
        </authorList>
    </citation>
    <scope>NUCLEOTIDE SEQUENCE [LARGE SCALE GENOMIC DNA]</scope>
    <source>
        <strain evidence="3 4">RP-3-22</strain>
    </source>
</reference>
<dbReference type="Gene3D" id="2.60.120.1440">
    <property type="match status" value="1"/>
</dbReference>
<dbReference type="InterPro" id="IPR006860">
    <property type="entry name" value="FecR"/>
</dbReference>
<dbReference type="Proteomes" id="UP000309488">
    <property type="component" value="Unassembled WGS sequence"/>
</dbReference>
<organism evidence="3 4">
    <name type="scientific">Pedobacter polaris</name>
    <dbReference type="NCBI Taxonomy" id="2571273"/>
    <lineage>
        <taxon>Bacteria</taxon>
        <taxon>Pseudomonadati</taxon>
        <taxon>Bacteroidota</taxon>
        <taxon>Sphingobacteriia</taxon>
        <taxon>Sphingobacteriales</taxon>
        <taxon>Sphingobacteriaceae</taxon>
        <taxon>Pedobacter</taxon>
    </lineage>
</organism>